<protein>
    <submittedName>
        <fullName evidence="2">Uncharacterized protein</fullName>
    </submittedName>
</protein>
<gene>
    <name evidence="2" type="ORF">ERS007739_04135</name>
</gene>
<organism evidence="2 3">
    <name type="scientific">Mycobacterium tuberculosis</name>
    <dbReference type="NCBI Taxonomy" id="1773"/>
    <lineage>
        <taxon>Bacteria</taxon>
        <taxon>Bacillati</taxon>
        <taxon>Actinomycetota</taxon>
        <taxon>Actinomycetes</taxon>
        <taxon>Mycobacteriales</taxon>
        <taxon>Mycobacteriaceae</taxon>
        <taxon>Mycobacterium</taxon>
        <taxon>Mycobacterium tuberculosis complex</taxon>
    </lineage>
</organism>
<feature type="region of interest" description="Disordered" evidence="1">
    <location>
        <begin position="1"/>
        <end position="23"/>
    </location>
</feature>
<dbReference type="EMBL" id="CSBK01002402">
    <property type="protein sequence ID" value="COZ79200.1"/>
    <property type="molecule type" value="Genomic_DNA"/>
</dbReference>
<dbReference type="Proteomes" id="UP000039021">
    <property type="component" value="Unassembled WGS sequence"/>
</dbReference>
<accession>A0A916LET8</accession>
<dbReference type="AlphaFoldDB" id="A0A916LET8"/>
<evidence type="ECO:0000256" key="1">
    <source>
        <dbReference type="SAM" id="MobiDB-lite"/>
    </source>
</evidence>
<evidence type="ECO:0000313" key="3">
    <source>
        <dbReference type="Proteomes" id="UP000039021"/>
    </source>
</evidence>
<reference evidence="3" key="1">
    <citation type="submission" date="2015-03" db="EMBL/GenBank/DDBJ databases">
        <authorList>
            <consortium name="Pathogen Informatics"/>
        </authorList>
    </citation>
    <scope>NUCLEOTIDE SEQUENCE [LARGE SCALE GENOMIC DNA]</scope>
    <source>
        <strain evidence="3">N09902308</strain>
    </source>
</reference>
<proteinExistence type="predicted"/>
<name>A0A916LET8_MYCTX</name>
<evidence type="ECO:0000313" key="2">
    <source>
        <dbReference type="EMBL" id="COZ79200.1"/>
    </source>
</evidence>
<sequence>MILGSGSDGTHTSSSRLARPITATSVTPSSSITALAALTCGAPPSTTYRLGG</sequence>
<comment type="caution">
    <text evidence="2">The sequence shown here is derived from an EMBL/GenBank/DDBJ whole genome shotgun (WGS) entry which is preliminary data.</text>
</comment>
<feature type="compositionally biased region" description="Low complexity" evidence="1">
    <location>
        <begin position="1"/>
        <end position="15"/>
    </location>
</feature>